<organism evidence="5 6">
    <name type="scientific">Westerdykella ornata</name>
    <dbReference type="NCBI Taxonomy" id="318751"/>
    <lineage>
        <taxon>Eukaryota</taxon>
        <taxon>Fungi</taxon>
        <taxon>Dikarya</taxon>
        <taxon>Ascomycota</taxon>
        <taxon>Pezizomycotina</taxon>
        <taxon>Dothideomycetes</taxon>
        <taxon>Pleosporomycetidae</taxon>
        <taxon>Pleosporales</taxon>
        <taxon>Sporormiaceae</taxon>
        <taxon>Westerdykella</taxon>
    </lineage>
</organism>
<evidence type="ECO:0000313" key="5">
    <source>
        <dbReference type="EMBL" id="KAF2272362.1"/>
    </source>
</evidence>
<name>A0A6A6J7I3_WESOR</name>
<dbReference type="PANTHER" id="PTHR40622:SF1">
    <property type="match status" value="1"/>
</dbReference>
<feature type="domain" description="DUF7728" evidence="4">
    <location>
        <begin position="47"/>
        <end position="186"/>
    </location>
</feature>
<feature type="chain" id="PRO_5025583959" description="DUF7728 domain-containing protein" evidence="3">
    <location>
        <begin position="20"/>
        <end position="358"/>
    </location>
</feature>
<feature type="region of interest" description="Disordered" evidence="1">
    <location>
        <begin position="230"/>
        <end position="275"/>
    </location>
</feature>
<keyword evidence="2" id="KW-0472">Membrane</keyword>
<keyword evidence="2" id="KW-0812">Transmembrane</keyword>
<reference evidence="5" key="1">
    <citation type="journal article" date="2020" name="Stud. Mycol.">
        <title>101 Dothideomycetes genomes: a test case for predicting lifestyles and emergence of pathogens.</title>
        <authorList>
            <person name="Haridas S."/>
            <person name="Albert R."/>
            <person name="Binder M."/>
            <person name="Bloem J."/>
            <person name="Labutti K."/>
            <person name="Salamov A."/>
            <person name="Andreopoulos B."/>
            <person name="Baker S."/>
            <person name="Barry K."/>
            <person name="Bills G."/>
            <person name="Bluhm B."/>
            <person name="Cannon C."/>
            <person name="Castanera R."/>
            <person name="Culley D."/>
            <person name="Daum C."/>
            <person name="Ezra D."/>
            <person name="Gonzalez J."/>
            <person name="Henrissat B."/>
            <person name="Kuo A."/>
            <person name="Liang C."/>
            <person name="Lipzen A."/>
            <person name="Lutzoni F."/>
            <person name="Magnuson J."/>
            <person name="Mondo S."/>
            <person name="Nolan M."/>
            <person name="Ohm R."/>
            <person name="Pangilinan J."/>
            <person name="Park H.-J."/>
            <person name="Ramirez L."/>
            <person name="Alfaro M."/>
            <person name="Sun H."/>
            <person name="Tritt A."/>
            <person name="Yoshinaga Y."/>
            <person name="Zwiers L.-H."/>
            <person name="Turgeon B."/>
            <person name="Goodwin S."/>
            <person name="Spatafora J."/>
            <person name="Crous P."/>
            <person name="Grigoriev I."/>
        </authorList>
    </citation>
    <scope>NUCLEOTIDE SEQUENCE</scope>
    <source>
        <strain evidence="5">CBS 379.55</strain>
    </source>
</reference>
<keyword evidence="2" id="KW-1133">Transmembrane helix</keyword>
<dbReference type="GeneID" id="54553164"/>
<dbReference type="InterPro" id="IPR056145">
    <property type="entry name" value="DUF7728"/>
</dbReference>
<dbReference type="OrthoDB" id="5409353at2759"/>
<sequence length="358" mass="39587">MLAKFGLVSSMALVAVANAILLPPQMADDFPGIESLGTPAQLDPYRRDVLLECPTCPRATAEGSFYKLAWAGDTGNSFLLSFEVGPDRKTLLLDGVQIYPRSFESAMGPPQFFDVTQYGANDPLPLGVTGYTTFYPSAPVHKDSGLDLIPVTLIIEQIGYQPMRVPPLTIYLLQDADGHVMIASFKSDGSAQAQEDCKDWLSCKLEALKDKFHSMASAMKHGCHKLKGGAVGQVANDGDERHHHGGHHHPEGDHRDGNRPHHHHGHKHHDHKQHKHKANAFMRIGAPMLLGAMIVWLLWAVAWSVYYVVVGVNEMYRGRSFVWVPEEGETNYAVLPQCEAPPVYEEVAEKEVVVEEKN</sequence>
<feature type="signal peptide" evidence="3">
    <location>
        <begin position="1"/>
        <end position="19"/>
    </location>
</feature>
<keyword evidence="3" id="KW-0732">Signal</keyword>
<dbReference type="PANTHER" id="PTHR40622">
    <property type="match status" value="1"/>
</dbReference>
<evidence type="ECO:0000256" key="2">
    <source>
        <dbReference type="SAM" id="Phobius"/>
    </source>
</evidence>
<feature type="compositionally biased region" description="Basic residues" evidence="1">
    <location>
        <begin position="260"/>
        <end position="275"/>
    </location>
</feature>
<dbReference type="Proteomes" id="UP000800097">
    <property type="component" value="Unassembled WGS sequence"/>
</dbReference>
<evidence type="ECO:0000256" key="3">
    <source>
        <dbReference type="SAM" id="SignalP"/>
    </source>
</evidence>
<evidence type="ECO:0000313" key="6">
    <source>
        <dbReference type="Proteomes" id="UP000800097"/>
    </source>
</evidence>
<evidence type="ECO:0000256" key="1">
    <source>
        <dbReference type="SAM" id="MobiDB-lite"/>
    </source>
</evidence>
<protein>
    <recommendedName>
        <fullName evidence="4">DUF7728 domain-containing protein</fullName>
    </recommendedName>
</protein>
<dbReference type="RefSeq" id="XP_033649901.1">
    <property type="nucleotide sequence ID" value="XM_033799989.1"/>
</dbReference>
<feature type="transmembrane region" description="Helical" evidence="2">
    <location>
        <begin position="284"/>
        <end position="309"/>
    </location>
</feature>
<dbReference type="Pfam" id="PF24854">
    <property type="entry name" value="DUF7728"/>
    <property type="match status" value="1"/>
</dbReference>
<feature type="compositionally biased region" description="Basic and acidic residues" evidence="1">
    <location>
        <begin position="238"/>
        <end position="259"/>
    </location>
</feature>
<dbReference type="AlphaFoldDB" id="A0A6A6J7I3"/>
<keyword evidence="6" id="KW-1185">Reference proteome</keyword>
<dbReference type="EMBL" id="ML986522">
    <property type="protein sequence ID" value="KAF2272362.1"/>
    <property type="molecule type" value="Genomic_DNA"/>
</dbReference>
<evidence type="ECO:0000259" key="4">
    <source>
        <dbReference type="Pfam" id="PF24854"/>
    </source>
</evidence>
<accession>A0A6A6J7I3</accession>
<proteinExistence type="predicted"/>
<gene>
    <name evidence="5" type="ORF">EI97DRAFT_445820</name>
</gene>